<name>A0A022PVY5_ERYGU</name>
<dbReference type="EMBL" id="KI632289">
    <property type="protein sequence ID" value="EYU19694.1"/>
    <property type="molecule type" value="Genomic_DNA"/>
</dbReference>
<evidence type="ECO:0000313" key="3">
    <source>
        <dbReference type="Proteomes" id="UP000030748"/>
    </source>
</evidence>
<organism evidence="2 3">
    <name type="scientific">Erythranthe guttata</name>
    <name type="common">Yellow monkey flower</name>
    <name type="synonym">Mimulus guttatus</name>
    <dbReference type="NCBI Taxonomy" id="4155"/>
    <lineage>
        <taxon>Eukaryota</taxon>
        <taxon>Viridiplantae</taxon>
        <taxon>Streptophyta</taxon>
        <taxon>Embryophyta</taxon>
        <taxon>Tracheophyta</taxon>
        <taxon>Spermatophyta</taxon>
        <taxon>Magnoliopsida</taxon>
        <taxon>eudicotyledons</taxon>
        <taxon>Gunneridae</taxon>
        <taxon>Pentapetalae</taxon>
        <taxon>asterids</taxon>
        <taxon>lamiids</taxon>
        <taxon>Lamiales</taxon>
        <taxon>Phrymaceae</taxon>
        <taxon>Erythranthe</taxon>
    </lineage>
</organism>
<dbReference type="OrthoDB" id="684590at2759"/>
<protein>
    <submittedName>
        <fullName evidence="2">Uncharacterized protein</fullName>
    </submittedName>
</protein>
<dbReference type="STRING" id="4155.A0A022PVY5"/>
<feature type="compositionally biased region" description="Polar residues" evidence="1">
    <location>
        <begin position="273"/>
        <end position="287"/>
    </location>
</feature>
<evidence type="ECO:0000313" key="2">
    <source>
        <dbReference type="EMBL" id="EYU19694.1"/>
    </source>
</evidence>
<proteinExistence type="predicted"/>
<dbReference type="PhylomeDB" id="A0A022PVY5"/>
<feature type="region of interest" description="Disordered" evidence="1">
    <location>
        <begin position="23"/>
        <end position="64"/>
    </location>
</feature>
<feature type="compositionally biased region" description="Basic and acidic residues" evidence="1">
    <location>
        <begin position="208"/>
        <end position="226"/>
    </location>
</feature>
<sequence length="295" mass="32494">MLCPAPTGKSGKSWLDRLRTAKGFPENGVNDLEQFLQNPNSPTHEMPQPKPNSASISDPDQGKDEQLFSMMSNVLNELFNFGDKCSNPAKMKKSARKQTNPRICAVPNIGADASNVASVKVALLRSGDSNSGVEGVRELCKWDNEGGEEGLGRDGNLIGFSRTEVTVIDTSYECWKFDKLLYKKKNVWKVRDKKGKGEILGSKKKRKVSGEMEENQRGGKKSKVDDLSSNEMNKSEIHEKASKKVGGILKKKRSRSDLNSEDGNASVILIKSIHTSNKNGTSISKSYLKSKQKKA</sequence>
<dbReference type="KEGG" id="egt:105977982"/>
<dbReference type="PANTHER" id="PTHR37258:SF1">
    <property type="entry name" value="FANTOM PROTEIN"/>
    <property type="match status" value="1"/>
</dbReference>
<evidence type="ECO:0000256" key="1">
    <source>
        <dbReference type="SAM" id="MobiDB-lite"/>
    </source>
</evidence>
<dbReference type="Proteomes" id="UP000030748">
    <property type="component" value="Unassembled WGS sequence"/>
</dbReference>
<dbReference type="PANTHER" id="PTHR37258">
    <property type="entry name" value="FANTOM PROTEIN"/>
    <property type="match status" value="1"/>
</dbReference>
<reference evidence="2 3" key="1">
    <citation type="journal article" date="2013" name="Proc. Natl. Acad. Sci. U.S.A.">
        <title>Fine-scale variation in meiotic recombination in Mimulus inferred from population shotgun sequencing.</title>
        <authorList>
            <person name="Hellsten U."/>
            <person name="Wright K.M."/>
            <person name="Jenkins J."/>
            <person name="Shu S."/>
            <person name="Yuan Y."/>
            <person name="Wessler S.R."/>
            <person name="Schmutz J."/>
            <person name="Willis J.H."/>
            <person name="Rokhsar D.S."/>
        </authorList>
    </citation>
    <scope>NUCLEOTIDE SEQUENCE [LARGE SCALE GENOMIC DNA]</scope>
    <source>
        <strain evidence="3">cv. DUN x IM62</strain>
    </source>
</reference>
<dbReference type="OMA" id="WAVLENC"/>
<gene>
    <name evidence="2" type="ORF">MIMGU_mgv11b009143mg</name>
</gene>
<dbReference type="eggNOG" id="ENOG502RZPQ">
    <property type="taxonomic scope" value="Eukaryota"/>
</dbReference>
<dbReference type="AlphaFoldDB" id="A0A022PVY5"/>
<accession>A0A022PVY5</accession>
<feature type="compositionally biased region" description="Basic and acidic residues" evidence="1">
    <location>
        <begin position="233"/>
        <end position="242"/>
    </location>
</feature>
<feature type="region of interest" description="Disordered" evidence="1">
    <location>
        <begin position="199"/>
        <end position="295"/>
    </location>
</feature>
<keyword evidence="3" id="KW-1185">Reference proteome</keyword>